<feature type="transmembrane region" description="Helical" evidence="9">
    <location>
        <begin position="136"/>
        <end position="159"/>
    </location>
</feature>
<dbReference type="PANTHER" id="PTHR24230:SF75">
    <property type="entry name" value="RELAXIN FAMILY PEPTIDE RECEPTOR 3"/>
    <property type="match status" value="1"/>
</dbReference>
<keyword evidence="5" id="KW-0297">G-protein coupled receptor</keyword>
<feature type="transmembrane region" description="Helical" evidence="9">
    <location>
        <begin position="311"/>
        <end position="331"/>
    </location>
</feature>
<reference evidence="11" key="1">
    <citation type="submission" date="2021-02" db="EMBL/GenBank/DDBJ databases">
        <authorList>
            <person name="Nowell W R."/>
        </authorList>
    </citation>
    <scope>NUCLEOTIDE SEQUENCE</scope>
</reference>
<feature type="transmembrane region" description="Helical" evidence="9">
    <location>
        <begin position="93"/>
        <end position="116"/>
    </location>
</feature>
<dbReference type="SUPFAM" id="SSF81321">
    <property type="entry name" value="Family A G protein-coupled receptor-like"/>
    <property type="match status" value="1"/>
</dbReference>
<name>A0A814HEN0_9BILA</name>
<evidence type="ECO:0000256" key="8">
    <source>
        <dbReference type="ARBA" id="ARBA00023224"/>
    </source>
</evidence>
<keyword evidence="2" id="KW-1003">Cell membrane</keyword>
<feature type="transmembrane region" description="Helical" evidence="9">
    <location>
        <begin position="223"/>
        <end position="248"/>
    </location>
</feature>
<evidence type="ECO:0000313" key="11">
    <source>
        <dbReference type="EMBL" id="CAF1008445.1"/>
    </source>
</evidence>
<comment type="caution">
    <text evidence="11">The sequence shown here is derived from an EMBL/GenBank/DDBJ whole genome shotgun (WGS) entry which is preliminary data.</text>
</comment>
<feature type="domain" description="G-protein coupled receptors family 1 profile" evidence="10">
    <location>
        <begin position="75"/>
        <end position="329"/>
    </location>
</feature>
<evidence type="ECO:0000256" key="5">
    <source>
        <dbReference type="ARBA" id="ARBA00023040"/>
    </source>
</evidence>
<feature type="transmembrane region" description="Helical" evidence="9">
    <location>
        <begin position="269"/>
        <end position="291"/>
    </location>
</feature>
<dbReference type="PROSITE" id="PS50262">
    <property type="entry name" value="G_PROTEIN_RECEP_F1_2"/>
    <property type="match status" value="1"/>
</dbReference>
<comment type="subcellular location">
    <subcellularLocation>
        <location evidence="1">Cell membrane</location>
        <topology evidence="1">Multi-pass membrane protein</topology>
    </subcellularLocation>
</comment>
<dbReference type="GO" id="GO:0008528">
    <property type="term" value="F:G protein-coupled peptide receptor activity"/>
    <property type="evidence" value="ECO:0007669"/>
    <property type="project" value="TreeGrafter"/>
</dbReference>
<dbReference type="EMBL" id="CAJNON010000129">
    <property type="protein sequence ID" value="CAF1008445.1"/>
    <property type="molecule type" value="Genomic_DNA"/>
</dbReference>
<gene>
    <name evidence="12" type="ORF">OKA104_LOCUS21220</name>
    <name evidence="11" type="ORF">VCS650_LOCUS15128</name>
</gene>
<evidence type="ECO:0000256" key="9">
    <source>
        <dbReference type="SAM" id="Phobius"/>
    </source>
</evidence>
<accession>A0A814HEN0</accession>
<evidence type="ECO:0000259" key="10">
    <source>
        <dbReference type="PROSITE" id="PS50262"/>
    </source>
</evidence>
<keyword evidence="6 9" id="KW-0472">Membrane</keyword>
<protein>
    <recommendedName>
        <fullName evidence="10">G-protein coupled receptors family 1 profile domain-containing protein</fullName>
    </recommendedName>
</protein>
<evidence type="ECO:0000256" key="7">
    <source>
        <dbReference type="ARBA" id="ARBA00023170"/>
    </source>
</evidence>
<organism evidence="11 13">
    <name type="scientific">Adineta steineri</name>
    <dbReference type="NCBI Taxonomy" id="433720"/>
    <lineage>
        <taxon>Eukaryota</taxon>
        <taxon>Metazoa</taxon>
        <taxon>Spiralia</taxon>
        <taxon>Gnathifera</taxon>
        <taxon>Rotifera</taxon>
        <taxon>Eurotatoria</taxon>
        <taxon>Bdelloidea</taxon>
        <taxon>Adinetida</taxon>
        <taxon>Adinetidae</taxon>
        <taxon>Adineta</taxon>
    </lineage>
</organism>
<evidence type="ECO:0000313" key="12">
    <source>
        <dbReference type="EMBL" id="CAF3846304.1"/>
    </source>
</evidence>
<evidence type="ECO:0000256" key="1">
    <source>
        <dbReference type="ARBA" id="ARBA00004651"/>
    </source>
</evidence>
<dbReference type="InterPro" id="IPR017452">
    <property type="entry name" value="GPCR_Rhodpsn_7TM"/>
</dbReference>
<dbReference type="AlphaFoldDB" id="A0A814HEN0"/>
<evidence type="ECO:0000256" key="2">
    <source>
        <dbReference type="ARBA" id="ARBA00022475"/>
    </source>
</evidence>
<keyword evidence="8" id="KW-0807">Transducer</keyword>
<evidence type="ECO:0000313" key="13">
    <source>
        <dbReference type="Proteomes" id="UP000663891"/>
    </source>
</evidence>
<dbReference type="OrthoDB" id="10019345at2759"/>
<evidence type="ECO:0000256" key="4">
    <source>
        <dbReference type="ARBA" id="ARBA00022989"/>
    </source>
</evidence>
<dbReference type="Proteomes" id="UP000663891">
    <property type="component" value="Unassembled WGS sequence"/>
</dbReference>
<dbReference type="Proteomes" id="UP000663881">
    <property type="component" value="Unassembled WGS sequence"/>
</dbReference>
<keyword evidence="4 9" id="KW-1133">Transmembrane helix</keyword>
<sequence length="369" mass="42798">MCSNSSNSSECLNDGQCNSDDICICTSACFVGNFCEIDYNAARLPLAGAIVQDNPSTEGIYILIFVLLAFIGFINNIFALTTLFRERIRITIWGVYLIVFSILSIILMIIILSYIMTVVRYDNSTYRLLSCHAIPFLSLITIDGGILCTVAIAVERVFIECWNFNVNGSRLRALLISCMIILYTCGSNLDDIFIRRISNDPLGNLICTYDFDRYPTWRYLDIVFSYAHVVVPCLVHLICSVCVLTTIARRKIFIRSTNDKLYKVWLQQLFIHRDFFIPPICIILCTLPHGILGHLLETCIPYSDKFKLRLHISFVLLLYIPQTLSFILYIYPNEIYWKEFQKTIIYRTICCYIYHKQEKRKRNYTNDKY</sequence>
<dbReference type="GO" id="GO:0007218">
    <property type="term" value="P:neuropeptide signaling pathway"/>
    <property type="evidence" value="ECO:0007669"/>
    <property type="project" value="TreeGrafter"/>
</dbReference>
<dbReference type="Gene3D" id="1.20.1070.10">
    <property type="entry name" value="Rhodopsin 7-helix transmembrane proteins"/>
    <property type="match status" value="1"/>
</dbReference>
<proteinExistence type="predicted"/>
<dbReference type="GO" id="GO:0005886">
    <property type="term" value="C:plasma membrane"/>
    <property type="evidence" value="ECO:0007669"/>
    <property type="project" value="UniProtKB-SubCell"/>
</dbReference>
<dbReference type="PANTHER" id="PTHR24230">
    <property type="entry name" value="G-PROTEIN COUPLED RECEPTOR"/>
    <property type="match status" value="1"/>
</dbReference>
<keyword evidence="3 9" id="KW-0812">Transmembrane</keyword>
<feature type="transmembrane region" description="Helical" evidence="9">
    <location>
        <begin position="60"/>
        <end position="81"/>
    </location>
</feature>
<evidence type="ECO:0000256" key="6">
    <source>
        <dbReference type="ARBA" id="ARBA00023136"/>
    </source>
</evidence>
<keyword evidence="7" id="KW-0675">Receptor</keyword>
<feature type="transmembrane region" description="Helical" evidence="9">
    <location>
        <begin position="171"/>
        <end position="189"/>
    </location>
</feature>
<dbReference type="EMBL" id="CAJOAY010001463">
    <property type="protein sequence ID" value="CAF3846304.1"/>
    <property type="molecule type" value="Genomic_DNA"/>
</dbReference>
<evidence type="ECO:0000256" key="3">
    <source>
        <dbReference type="ARBA" id="ARBA00022692"/>
    </source>
</evidence>